<dbReference type="GO" id="GO:0016616">
    <property type="term" value="F:oxidoreductase activity, acting on the CH-OH group of donors, NAD or NADP as acceptor"/>
    <property type="evidence" value="ECO:0007669"/>
    <property type="project" value="UniProtKB-ARBA"/>
</dbReference>
<feature type="domain" description="NADP-dependent oxidoreductase" evidence="4">
    <location>
        <begin position="28"/>
        <end position="94"/>
    </location>
</feature>
<dbReference type="InterPro" id="IPR036812">
    <property type="entry name" value="NAD(P)_OxRdtase_dom_sf"/>
</dbReference>
<dbReference type="InterPro" id="IPR020471">
    <property type="entry name" value="AKR"/>
</dbReference>
<accession>A0A9X1SYA9</accession>
<evidence type="ECO:0000256" key="2">
    <source>
        <dbReference type="ARBA" id="ARBA00022857"/>
    </source>
</evidence>
<evidence type="ECO:0000313" key="6">
    <source>
        <dbReference type="Proteomes" id="UP001138997"/>
    </source>
</evidence>
<evidence type="ECO:0000256" key="3">
    <source>
        <dbReference type="ARBA" id="ARBA00023002"/>
    </source>
</evidence>
<dbReference type="PANTHER" id="PTHR43827:SF3">
    <property type="entry name" value="NADP-DEPENDENT OXIDOREDUCTASE DOMAIN-CONTAINING PROTEIN"/>
    <property type="match status" value="1"/>
</dbReference>
<gene>
    <name evidence="5" type="ORF">LR394_39070</name>
</gene>
<dbReference type="SUPFAM" id="SSF51430">
    <property type="entry name" value="NAD(P)-linked oxidoreductase"/>
    <property type="match status" value="1"/>
</dbReference>
<comment type="caution">
    <text evidence="5">The sequence shown here is derived from an EMBL/GenBank/DDBJ whole genome shotgun (WGS) entry which is preliminary data.</text>
</comment>
<dbReference type="Gene3D" id="3.20.20.100">
    <property type="entry name" value="NADP-dependent oxidoreductase domain"/>
    <property type="match status" value="1"/>
</dbReference>
<dbReference type="PANTHER" id="PTHR43827">
    <property type="entry name" value="2,5-DIKETO-D-GLUCONIC ACID REDUCTASE"/>
    <property type="match status" value="1"/>
</dbReference>
<evidence type="ECO:0000313" key="5">
    <source>
        <dbReference type="EMBL" id="MCD5316916.1"/>
    </source>
</evidence>
<comment type="similarity">
    <text evidence="1">Belongs to the aldo/keto reductase family.</text>
</comment>
<evidence type="ECO:0000259" key="4">
    <source>
        <dbReference type="Pfam" id="PF00248"/>
    </source>
</evidence>
<keyword evidence="3" id="KW-0560">Oxidoreductase</keyword>
<evidence type="ECO:0000256" key="1">
    <source>
        <dbReference type="ARBA" id="ARBA00007905"/>
    </source>
</evidence>
<dbReference type="AlphaFoldDB" id="A0A9X1SYA9"/>
<sequence length="118" mass="13061">MRNSAFSPAWSPIGGITFYDGWGEDRVNVLEDEAIAAIAKEHGRSPAQVLLRWHLLQGRSAIPKSTNPGRIAENFAVFDFELSAAELAVIDGLDRAKRYGPDLDVPRPQMFNLVIPEN</sequence>
<name>A0A9X1SYA9_9ACTN</name>
<protein>
    <submittedName>
        <fullName evidence="5">Aldo/keto reductase</fullName>
    </submittedName>
</protein>
<dbReference type="Proteomes" id="UP001138997">
    <property type="component" value="Unassembled WGS sequence"/>
</dbReference>
<keyword evidence="2" id="KW-0521">NADP</keyword>
<keyword evidence="6" id="KW-1185">Reference proteome</keyword>
<dbReference type="PROSITE" id="PS00063">
    <property type="entry name" value="ALDOKETO_REDUCTASE_3"/>
    <property type="match status" value="1"/>
</dbReference>
<organism evidence="5 6">
    <name type="scientific">Kineosporia babensis</name>
    <dbReference type="NCBI Taxonomy" id="499548"/>
    <lineage>
        <taxon>Bacteria</taxon>
        <taxon>Bacillati</taxon>
        <taxon>Actinomycetota</taxon>
        <taxon>Actinomycetes</taxon>
        <taxon>Kineosporiales</taxon>
        <taxon>Kineosporiaceae</taxon>
        <taxon>Kineosporia</taxon>
    </lineage>
</organism>
<reference evidence="5" key="1">
    <citation type="submission" date="2021-11" db="EMBL/GenBank/DDBJ databases">
        <title>Streptomyces corallinus and Kineosporia corallina sp. nov., two new coral-derived marine actinobacteria.</title>
        <authorList>
            <person name="Buangrab K."/>
            <person name="Sutthacheep M."/>
            <person name="Yeemin T."/>
            <person name="Harunari E."/>
            <person name="Igarashi Y."/>
            <person name="Sripreechasak P."/>
            <person name="Kanchanasin P."/>
            <person name="Tanasupawat S."/>
            <person name="Phongsopitanun W."/>
        </authorList>
    </citation>
    <scope>NUCLEOTIDE SEQUENCE</scope>
    <source>
        <strain evidence="5">JCM 31032</strain>
    </source>
</reference>
<dbReference type="EMBL" id="JAJOMB010000037">
    <property type="protein sequence ID" value="MCD5316916.1"/>
    <property type="molecule type" value="Genomic_DNA"/>
</dbReference>
<proteinExistence type="inferred from homology"/>
<dbReference type="Pfam" id="PF00248">
    <property type="entry name" value="Aldo_ket_red"/>
    <property type="match status" value="1"/>
</dbReference>
<dbReference type="InterPro" id="IPR018170">
    <property type="entry name" value="Aldo/ket_reductase_CS"/>
</dbReference>
<dbReference type="InterPro" id="IPR023210">
    <property type="entry name" value="NADP_OxRdtase_dom"/>
</dbReference>